<feature type="compositionally biased region" description="Polar residues" evidence="2">
    <location>
        <begin position="273"/>
        <end position="288"/>
    </location>
</feature>
<dbReference type="Proteomes" id="UP001497522">
    <property type="component" value="Chromosome 15"/>
</dbReference>
<feature type="compositionally biased region" description="Basic and acidic residues" evidence="2">
    <location>
        <begin position="973"/>
        <end position="987"/>
    </location>
</feature>
<keyword evidence="1" id="KW-0175">Coiled coil</keyword>
<feature type="compositionally biased region" description="Basic and acidic residues" evidence="2">
    <location>
        <begin position="82"/>
        <end position="99"/>
    </location>
</feature>
<evidence type="ECO:0000313" key="3">
    <source>
        <dbReference type="EMBL" id="CAK9865157.1"/>
    </source>
</evidence>
<feature type="region of interest" description="Disordered" evidence="2">
    <location>
        <begin position="239"/>
        <end position="348"/>
    </location>
</feature>
<name>A0ABP1AS10_9BRYO</name>
<evidence type="ECO:0000256" key="2">
    <source>
        <dbReference type="SAM" id="MobiDB-lite"/>
    </source>
</evidence>
<keyword evidence="4" id="KW-1185">Reference proteome</keyword>
<feature type="coiled-coil region" evidence="1">
    <location>
        <begin position="186"/>
        <end position="223"/>
    </location>
</feature>
<feature type="region of interest" description="Disordered" evidence="2">
    <location>
        <begin position="516"/>
        <end position="544"/>
    </location>
</feature>
<dbReference type="PANTHER" id="PTHR33701:SF2">
    <property type="entry name" value="TRANSMEMBRANE PROTEIN"/>
    <property type="match status" value="1"/>
</dbReference>
<feature type="region of interest" description="Disordered" evidence="2">
    <location>
        <begin position="712"/>
        <end position="800"/>
    </location>
</feature>
<accession>A0ABP1AS10</accession>
<gene>
    <name evidence="3" type="ORF">CSSPJE1EN2_LOCUS8152</name>
</gene>
<feature type="compositionally biased region" description="Basic and acidic residues" evidence="2">
    <location>
        <begin position="757"/>
        <end position="783"/>
    </location>
</feature>
<feature type="compositionally biased region" description="Polar residues" evidence="2">
    <location>
        <begin position="395"/>
        <end position="406"/>
    </location>
</feature>
<protein>
    <submittedName>
        <fullName evidence="3">Uncharacterized protein</fullName>
    </submittedName>
</protein>
<feature type="region of interest" description="Disordered" evidence="2">
    <location>
        <begin position="1"/>
        <end position="165"/>
    </location>
</feature>
<feature type="compositionally biased region" description="Polar residues" evidence="2">
    <location>
        <begin position="305"/>
        <end position="316"/>
    </location>
</feature>
<reference evidence="3" key="1">
    <citation type="submission" date="2024-03" db="EMBL/GenBank/DDBJ databases">
        <authorList>
            <consortium name="ELIXIR-Norway"/>
            <consortium name="Elixir Norway"/>
        </authorList>
    </citation>
    <scope>NUCLEOTIDE SEQUENCE</scope>
</reference>
<feature type="region of interest" description="Disordered" evidence="2">
    <location>
        <begin position="626"/>
        <end position="671"/>
    </location>
</feature>
<feature type="region of interest" description="Disordered" evidence="2">
    <location>
        <begin position="395"/>
        <end position="476"/>
    </location>
</feature>
<dbReference type="PANTHER" id="PTHR33701">
    <property type="entry name" value="TRANSMEMBRANE PROTEIN"/>
    <property type="match status" value="1"/>
</dbReference>
<evidence type="ECO:0000256" key="1">
    <source>
        <dbReference type="SAM" id="Coils"/>
    </source>
</evidence>
<sequence>MSVVDALSCSSGSSSKEEPGDEQLEPTGGGDKFSASRQLSMRKSRTLSEHEKDNNLSGPLGVPRLPVTTALSPLTPLKWKSIQRDDVGKEAQKGNRDVVTKSVASQPEEVIEEQQPPMVLTGGDQSVDLQAKGSVGPIPANGEQAIEQSSGGDASGLERKVSAGDETSVTTVDFLRARLLAERAASKAAKEHVQQITKKVVELERKLEQETLLRKKAEAAEQEALLKLKIKREEVLMTRSSTEVSDTTQTLNVGEEAQRGAEDQKDLVEPSVVEQQGTDAAGASNQIHWESLLQPGDVDEKTEKAMSNSKSVQDFSTSDESDVMPTPGTGLKTSQPETNWQETRSGREERLRNVWHQITEELAVLAEYQSQEELPNWMGQLPAILQDIIPETFKNSNLQNSGSGKSEASMDGPISEVDTEQDRSIARNQDGESSEGTEDRSLLLSSAEVLQPKDAGPQKLDADDSRMQTTDLQLKTDSEAKKVADLIERYEAQESLQREWEQNYYAQQKLDRLKVGKCKSRKEGHSSRTSSEAGTPPFGPQLTSQHGALTETTIDIPDAAPLHDLLMSHEADSEKVDSHPHVDAFYMHSDSPSMILERVDIPVSANVQLEAKDGEEDTWLGLQESGLEKSIDPTHGSSGTRFARSKGHGRQLEKEPSDLNYPQATSHERRFHEDVVSYSGRELVDVEEVHNPQGVSQVRLSEDVHRIGDASGEELGQGQLQVQKDRGEPVSPSVSSNGGHSRADLSRADLSSGYPLRDSERGREKNCRRREGISRSGIREGAHGSKPRPQADNNGWKGDKDLHYREKQDFSEMGFQYRQDTENNRQAEDNGGMPDNTIHAKAAPPLSLSYPSQDTPKKDTRKPQASLGQASSNVNDVLRALQIAKLNIQGLGVKKGTSPFLTANEYSNTGGGLVSRTGYGVSDAAGQYIGPTTDTRLQQRFINPHIMVNGSPIVSSPSSTSSSVYNSPGADIVSRDTRDAENRRADGRSLINNHGHSSSSSSSLVDKMTVGQGIQFFFPPHS</sequence>
<feature type="region of interest" description="Disordered" evidence="2">
    <location>
        <begin position="952"/>
        <end position="1005"/>
    </location>
</feature>
<proteinExistence type="predicted"/>
<organism evidence="3 4">
    <name type="scientific">Sphagnum jensenii</name>
    <dbReference type="NCBI Taxonomy" id="128206"/>
    <lineage>
        <taxon>Eukaryota</taxon>
        <taxon>Viridiplantae</taxon>
        <taxon>Streptophyta</taxon>
        <taxon>Embryophyta</taxon>
        <taxon>Bryophyta</taxon>
        <taxon>Sphagnophytina</taxon>
        <taxon>Sphagnopsida</taxon>
        <taxon>Sphagnales</taxon>
        <taxon>Sphagnaceae</taxon>
        <taxon>Sphagnum</taxon>
    </lineage>
</organism>
<feature type="compositionally biased region" description="Polar residues" evidence="2">
    <location>
        <begin position="239"/>
        <end position="252"/>
    </location>
</feature>
<evidence type="ECO:0000313" key="4">
    <source>
        <dbReference type="Proteomes" id="UP001497522"/>
    </source>
</evidence>
<feature type="region of interest" description="Disordered" evidence="2">
    <location>
        <begin position="824"/>
        <end position="871"/>
    </location>
</feature>
<feature type="compositionally biased region" description="Low complexity" evidence="2">
    <location>
        <begin position="952"/>
        <end position="968"/>
    </location>
</feature>
<feature type="compositionally biased region" description="Basic and acidic residues" evidence="2">
    <location>
        <begin position="256"/>
        <end position="268"/>
    </location>
</feature>
<dbReference type="EMBL" id="OZ023716">
    <property type="protein sequence ID" value="CAK9865157.1"/>
    <property type="molecule type" value="Genomic_DNA"/>
</dbReference>
<feature type="compositionally biased region" description="Polar residues" evidence="2">
    <location>
        <begin position="331"/>
        <end position="343"/>
    </location>
</feature>